<dbReference type="Pfam" id="PF04673">
    <property type="entry name" value="Cyclase_polyket"/>
    <property type="match status" value="1"/>
</dbReference>
<evidence type="ECO:0000259" key="1">
    <source>
        <dbReference type="Pfam" id="PF03364"/>
    </source>
</evidence>
<sequence>MGYIRNTVLITAPVDEVMRLTNNVRIWPSLFTEYESSEVLEEEADCVTFQLTTRPNEQGEQYSWIARRKTDRARRATISERMPSSGPFEHMIIRWWYDPVEKDCTAMTWEQEFAIKADVSLTEEAATNYLNKQTRIQQQAIKAKVESLCMQQTKGSETKLYHGIVISRLLHPDNAEKIATAFRRSDATELPHLAGVKSRRIWIQGDLCLHLIEAKSPIPTILRDYAGHPLLKTIQSEVDSYVELVYPGTQANALEIYRWDNTQPD</sequence>
<dbReference type="InterPro" id="IPR011008">
    <property type="entry name" value="Dimeric_a/b-barrel"/>
</dbReference>
<dbReference type="SUPFAM" id="SSF54909">
    <property type="entry name" value="Dimeric alpha+beta barrel"/>
    <property type="match status" value="1"/>
</dbReference>
<dbReference type="InterPro" id="IPR006765">
    <property type="entry name" value="Polyketide_synth_cyclase"/>
</dbReference>
<dbReference type="Pfam" id="PF03364">
    <property type="entry name" value="Polyketide_cyc"/>
    <property type="match status" value="1"/>
</dbReference>
<accession>A0A4P6JP45</accession>
<protein>
    <submittedName>
        <fullName evidence="2">TcmI family type II polyketide cyclase</fullName>
    </submittedName>
</protein>
<gene>
    <name evidence="2" type="ORF">EPA93_13155</name>
</gene>
<proteinExistence type="predicted"/>
<dbReference type="Gene3D" id="3.30.530.20">
    <property type="match status" value="1"/>
</dbReference>
<reference evidence="2 3" key="1">
    <citation type="submission" date="2019-01" db="EMBL/GenBank/DDBJ databases">
        <title>Ktedonosporobacter rubrisoli SCAWS-G2.</title>
        <authorList>
            <person name="Huang Y."/>
            <person name="Yan B."/>
        </authorList>
    </citation>
    <scope>NUCLEOTIDE SEQUENCE [LARGE SCALE GENOMIC DNA]</scope>
    <source>
        <strain evidence="2 3">SCAWS-G2</strain>
    </source>
</reference>
<dbReference type="InterPro" id="IPR023393">
    <property type="entry name" value="START-like_dom_sf"/>
</dbReference>
<dbReference type="KEGG" id="kbs:EPA93_13155"/>
<dbReference type="Proteomes" id="UP000290365">
    <property type="component" value="Chromosome"/>
</dbReference>
<feature type="domain" description="Coenzyme Q-binding protein COQ10 START" evidence="1">
    <location>
        <begin position="10"/>
        <end position="135"/>
    </location>
</feature>
<dbReference type="OrthoDB" id="156693at2"/>
<dbReference type="EMBL" id="CP035758">
    <property type="protein sequence ID" value="QBD76900.1"/>
    <property type="molecule type" value="Genomic_DNA"/>
</dbReference>
<dbReference type="RefSeq" id="WP_129887964.1">
    <property type="nucleotide sequence ID" value="NZ_CP035758.1"/>
</dbReference>
<dbReference type="InterPro" id="IPR038474">
    <property type="entry name" value="Polyketide_synth_cyclase_sf"/>
</dbReference>
<dbReference type="GO" id="GO:0030639">
    <property type="term" value="P:polyketide biosynthetic process"/>
    <property type="evidence" value="ECO:0007669"/>
    <property type="project" value="InterPro"/>
</dbReference>
<keyword evidence="3" id="KW-1185">Reference proteome</keyword>
<dbReference type="InterPro" id="IPR005031">
    <property type="entry name" value="COQ10_START"/>
</dbReference>
<name>A0A4P6JP45_KTERU</name>
<dbReference type="SUPFAM" id="SSF55961">
    <property type="entry name" value="Bet v1-like"/>
    <property type="match status" value="1"/>
</dbReference>
<evidence type="ECO:0000313" key="2">
    <source>
        <dbReference type="EMBL" id="QBD76900.1"/>
    </source>
</evidence>
<evidence type="ECO:0000313" key="3">
    <source>
        <dbReference type="Proteomes" id="UP000290365"/>
    </source>
</evidence>
<dbReference type="AlphaFoldDB" id="A0A4P6JP45"/>
<organism evidence="2 3">
    <name type="scientific">Ktedonosporobacter rubrisoli</name>
    <dbReference type="NCBI Taxonomy" id="2509675"/>
    <lineage>
        <taxon>Bacteria</taxon>
        <taxon>Bacillati</taxon>
        <taxon>Chloroflexota</taxon>
        <taxon>Ktedonobacteria</taxon>
        <taxon>Ktedonobacterales</taxon>
        <taxon>Ktedonosporobacteraceae</taxon>
        <taxon>Ktedonosporobacter</taxon>
    </lineage>
</organism>
<dbReference type="Gene3D" id="3.30.70.1090">
    <property type="entry name" value="Dimeric alpha+beta barrel"/>
    <property type="match status" value="1"/>
</dbReference>